<dbReference type="AlphaFoldDB" id="A0A9P8ZX14"/>
<gene>
    <name evidence="1" type="ORF">BKA67DRAFT_564749</name>
</gene>
<protein>
    <submittedName>
        <fullName evidence="1">Uncharacterized protein</fullName>
    </submittedName>
</protein>
<name>A0A9P8ZX14_9PEZI</name>
<dbReference type="EMBL" id="JAGPXC010000004">
    <property type="protein sequence ID" value="KAH6654332.1"/>
    <property type="molecule type" value="Genomic_DNA"/>
</dbReference>
<dbReference type="RefSeq" id="XP_045958602.1">
    <property type="nucleotide sequence ID" value="XM_046102767.1"/>
</dbReference>
<dbReference type="GeneID" id="70131659"/>
<dbReference type="Proteomes" id="UP000758603">
    <property type="component" value="Unassembled WGS sequence"/>
</dbReference>
<keyword evidence="2" id="KW-1185">Reference proteome</keyword>
<evidence type="ECO:0000313" key="2">
    <source>
        <dbReference type="Proteomes" id="UP000758603"/>
    </source>
</evidence>
<evidence type="ECO:0000313" key="1">
    <source>
        <dbReference type="EMBL" id="KAH6654332.1"/>
    </source>
</evidence>
<accession>A0A9P8ZX14</accession>
<organism evidence="1 2">
    <name type="scientific">Truncatella angustata</name>
    <dbReference type="NCBI Taxonomy" id="152316"/>
    <lineage>
        <taxon>Eukaryota</taxon>
        <taxon>Fungi</taxon>
        <taxon>Dikarya</taxon>
        <taxon>Ascomycota</taxon>
        <taxon>Pezizomycotina</taxon>
        <taxon>Sordariomycetes</taxon>
        <taxon>Xylariomycetidae</taxon>
        <taxon>Amphisphaeriales</taxon>
        <taxon>Sporocadaceae</taxon>
        <taxon>Truncatella</taxon>
    </lineage>
</organism>
<comment type="caution">
    <text evidence="1">The sequence shown here is derived from an EMBL/GenBank/DDBJ whole genome shotgun (WGS) entry which is preliminary data.</text>
</comment>
<proteinExistence type="predicted"/>
<reference evidence="1" key="1">
    <citation type="journal article" date="2021" name="Nat. Commun.">
        <title>Genetic determinants of endophytism in the Arabidopsis root mycobiome.</title>
        <authorList>
            <person name="Mesny F."/>
            <person name="Miyauchi S."/>
            <person name="Thiergart T."/>
            <person name="Pickel B."/>
            <person name="Atanasova L."/>
            <person name="Karlsson M."/>
            <person name="Huettel B."/>
            <person name="Barry K.W."/>
            <person name="Haridas S."/>
            <person name="Chen C."/>
            <person name="Bauer D."/>
            <person name="Andreopoulos W."/>
            <person name="Pangilinan J."/>
            <person name="LaButti K."/>
            <person name="Riley R."/>
            <person name="Lipzen A."/>
            <person name="Clum A."/>
            <person name="Drula E."/>
            <person name="Henrissat B."/>
            <person name="Kohler A."/>
            <person name="Grigoriev I.V."/>
            <person name="Martin F.M."/>
            <person name="Hacquard S."/>
        </authorList>
    </citation>
    <scope>NUCLEOTIDE SEQUENCE</scope>
    <source>
        <strain evidence="1">MPI-SDFR-AT-0073</strain>
    </source>
</reference>
<sequence length="107" mass="12004">MISTFLPDFNGNQCNSGANGANNSSGMLRLQDQFSTLWADVTNPYSKANIMCSWETFVAKDNTGLETLDRTMSGIQSDPMNRLVLFTLGDQWSWCLLRRNCNLRLAT</sequence>